<dbReference type="InterPro" id="IPR036465">
    <property type="entry name" value="vWFA_dom_sf"/>
</dbReference>
<dbReference type="Pfam" id="PF11443">
    <property type="entry name" value="DUF2828"/>
    <property type="match status" value="1"/>
</dbReference>
<sequence>MSAEVVTKVEGSSTAPPSSTTLTSPVVATAVPVPAVATHTEPKRTTLDWTLPPSFLALLSTPLHTAINSLLPPAPAHPPAAAATRKDNASAPKHPFLDAMKNTADALTEKGGHAFASTESALVDLFFELTPSISPSKLRELLDKAWTEDPRATAKIILQARSIHEGKGYKEGWWMAMGWLWEKHPRTTLANLHLLVDPTCERPRSKSRDARTAAKKVADDGGVVSLDDDGEVESPLDELPEYPPRPHGCFDDLVDLLVLHLNGELDASYEAEPKAVDEALNPAYLGSVFRNARKHKDGKVDGQKRDRSGFVRMGLEAKKLDKESFKYKLLKAGSKKGKHELLHGRLEAALSNDRAFQALYLTVLDLFEAQLKADLDQLDKHKTFLTFPEEQRKPFRADSSPHLWNMSFAAKWVPTPAHGADRQLHFASALALKLFPGEDVLVARERLQREVLSPLRKVTKVPEVDMVQGEWKIDYAKVPSRAMSRYAEHFMLHDPKGYERYLTKVAEGKLSISGASLFPHEILIEALSSSNDVIKRLADLQWKSLVDSIASSANSQFENCLAIADVSGSMGYYGHGDKKNPQPINVCLALTLLLGELASAPWNGCFFTFSSDPACQFVDPSKPLSERAAKVQGAHWEMSTNFYKVFYLILATAKREKLAPENMVKKLFIFSDMQFDEAVDRQEGETEHRTIKRKFEEAGYTLPELVYWNLAARGHGTAKPARADEESVALVSGYSGALMKYFLGQQAEQEDEELAEEMQADWEKVDEEESEEGTEVVGTKRKNGDGDGDVDEGEAKKTKKKKKNPLEVVKGIIGAKSFEGVVMVD</sequence>
<feature type="compositionally biased region" description="Basic and acidic residues" evidence="1">
    <location>
        <begin position="201"/>
        <end position="219"/>
    </location>
</feature>
<feature type="domain" description="DUF2828" evidence="2">
    <location>
        <begin position="108"/>
        <end position="552"/>
    </location>
</feature>
<evidence type="ECO:0000256" key="1">
    <source>
        <dbReference type="SAM" id="MobiDB-lite"/>
    </source>
</evidence>
<dbReference type="InterPro" id="IPR056690">
    <property type="entry name" value="DUF7788"/>
</dbReference>
<feature type="region of interest" description="Disordered" evidence="1">
    <location>
        <begin position="1"/>
        <end position="23"/>
    </location>
</feature>
<dbReference type="PANTHER" id="PTHR31373:SF27">
    <property type="entry name" value="TROVE DOMAIN-CONTAINING PROTEIN"/>
    <property type="match status" value="1"/>
</dbReference>
<organism evidence="4 5">
    <name type="scientific">Saitozyma podzolica</name>
    <dbReference type="NCBI Taxonomy" id="1890683"/>
    <lineage>
        <taxon>Eukaryota</taxon>
        <taxon>Fungi</taxon>
        <taxon>Dikarya</taxon>
        <taxon>Basidiomycota</taxon>
        <taxon>Agaricomycotina</taxon>
        <taxon>Tremellomycetes</taxon>
        <taxon>Tremellales</taxon>
        <taxon>Trimorphomycetaceae</taxon>
        <taxon>Saitozyma</taxon>
    </lineage>
</organism>
<dbReference type="EMBL" id="RSCD01000001">
    <property type="protein sequence ID" value="RSH95063.1"/>
    <property type="molecule type" value="Genomic_DNA"/>
</dbReference>
<dbReference type="InterPro" id="IPR058580">
    <property type="entry name" value="DUF2828"/>
</dbReference>
<dbReference type="Proteomes" id="UP000279259">
    <property type="component" value="Unassembled WGS sequence"/>
</dbReference>
<dbReference type="Gene3D" id="3.40.50.410">
    <property type="entry name" value="von Willebrand factor, type A domain"/>
    <property type="match status" value="1"/>
</dbReference>
<dbReference type="Pfam" id="PF25043">
    <property type="entry name" value="DUF7788"/>
    <property type="match status" value="1"/>
</dbReference>
<dbReference type="PIRSF" id="PIRSF015417">
    <property type="entry name" value="T31B5_30_vWA"/>
    <property type="match status" value="1"/>
</dbReference>
<evidence type="ECO:0000259" key="2">
    <source>
        <dbReference type="Pfam" id="PF11443"/>
    </source>
</evidence>
<feature type="region of interest" description="Disordered" evidence="1">
    <location>
        <begin position="761"/>
        <end position="803"/>
    </location>
</feature>
<feature type="compositionally biased region" description="Acidic residues" evidence="1">
    <location>
        <begin position="761"/>
        <end position="774"/>
    </location>
</feature>
<evidence type="ECO:0000313" key="5">
    <source>
        <dbReference type="Proteomes" id="UP000279259"/>
    </source>
</evidence>
<evidence type="ECO:0000313" key="4">
    <source>
        <dbReference type="EMBL" id="RSH95063.1"/>
    </source>
</evidence>
<dbReference type="InterPro" id="IPR011205">
    <property type="entry name" value="UCP015417_vWA"/>
</dbReference>
<evidence type="ECO:0000259" key="3">
    <source>
        <dbReference type="Pfam" id="PF25043"/>
    </source>
</evidence>
<keyword evidence="5" id="KW-1185">Reference proteome</keyword>
<dbReference type="OrthoDB" id="1149618at2759"/>
<gene>
    <name evidence="4" type="ORF">EHS25_000149</name>
</gene>
<protein>
    <submittedName>
        <fullName evidence="4">Uncharacterized protein</fullName>
    </submittedName>
</protein>
<feature type="domain" description="DUF7788" evidence="3">
    <location>
        <begin position="559"/>
        <end position="811"/>
    </location>
</feature>
<proteinExistence type="predicted"/>
<dbReference type="AlphaFoldDB" id="A0A427YV95"/>
<feature type="compositionally biased region" description="Acidic residues" evidence="1">
    <location>
        <begin position="226"/>
        <end position="236"/>
    </location>
</feature>
<feature type="compositionally biased region" description="Low complexity" evidence="1">
    <location>
        <begin position="12"/>
        <end position="23"/>
    </location>
</feature>
<accession>A0A427YV95</accession>
<reference evidence="4 5" key="1">
    <citation type="submission" date="2018-11" db="EMBL/GenBank/DDBJ databases">
        <title>Genome sequence of Saitozyma podzolica DSM 27192.</title>
        <authorList>
            <person name="Aliyu H."/>
            <person name="Gorte O."/>
            <person name="Ochsenreither K."/>
        </authorList>
    </citation>
    <scope>NUCLEOTIDE SEQUENCE [LARGE SCALE GENOMIC DNA]</scope>
    <source>
        <strain evidence="4 5">DSM 27192</strain>
    </source>
</reference>
<dbReference type="PANTHER" id="PTHR31373">
    <property type="entry name" value="OS06G0652100 PROTEIN"/>
    <property type="match status" value="1"/>
</dbReference>
<name>A0A427YV95_9TREE</name>
<feature type="region of interest" description="Disordered" evidence="1">
    <location>
        <begin position="201"/>
        <end position="236"/>
    </location>
</feature>
<comment type="caution">
    <text evidence="4">The sequence shown here is derived from an EMBL/GenBank/DDBJ whole genome shotgun (WGS) entry which is preliminary data.</text>
</comment>